<sequence>MTSERLTSPRTRRTAALLLAATVGLTAAACGSSTKTASNGGSASAGSGGGKVTISIDCEPPTSQPVPRQQWVDDIAAFEKQNPNVTVKSIDTFPCETPALFTAALAGHTEPNVFYTYFTDKQQVLDSGQAADITQYVNTTSVPTLNDILPSVLDGQKSDGKLYGIPRSNYSMGMIINRNLFKQAGLNPDKPPTTWAEVATDAAAIQKLGGGISGYGDYSAGNNGGWHFVAEMDALGAPVVSSDGKTAAFNNAQGLAVLQNLHDLRFKDSAMGTTQLFKWGDLQKQMATGKLGMYIAAPDDITYMVQQLNAKYSDYGMGPIPGTDGPAKGTLAGGDDYMFNVKDTPDQIKAGVALVNFLKLTMGQGQFNYARAKSTNQAVGLPEPEFYSGASLQADNTLKAANATMPVNNYAPFIQAAVPGDLEPGNAQDIYKVLDTAMASTLTNTNANLQQLLKTAETQVNQVLANK</sequence>
<reference evidence="4 5" key="1">
    <citation type="submission" date="2024-09" db="EMBL/GenBank/DDBJ databases">
        <authorList>
            <person name="Lee S.D."/>
        </authorList>
    </citation>
    <scope>NUCLEOTIDE SEQUENCE [LARGE SCALE GENOMIC DNA]</scope>
    <source>
        <strain evidence="4 5">N1-5</strain>
    </source>
</reference>
<proteinExistence type="predicted"/>
<dbReference type="Gene3D" id="3.40.190.10">
    <property type="entry name" value="Periplasmic binding protein-like II"/>
    <property type="match status" value="1"/>
</dbReference>
<dbReference type="RefSeq" id="WP_030247990.1">
    <property type="nucleotide sequence ID" value="NZ_JBHEZZ010000011.1"/>
</dbReference>
<evidence type="ECO:0000256" key="3">
    <source>
        <dbReference type="SAM" id="SignalP"/>
    </source>
</evidence>
<dbReference type="Pfam" id="PF01547">
    <property type="entry name" value="SBP_bac_1"/>
    <property type="match status" value="1"/>
</dbReference>
<dbReference type="InterPro" id="IPR050490">
    <property type="entry name" value="Bact_solute-bd_prot1"/>
</dbReference>
<organism evidence="4 5">
    <name type="scientific">Streptacidiphilus cavernicola</name>
    <dbReference type="NCBI Taxonomy" id="3342716"/>
    <lineage>
        <taxon>Bacteria</taxon>
        <taxon>Bacillati</taxon>
        <taxon>Actinomycetota</taxon>
        <taxon>Actinomycetes</taxon>
        <taxon>Kitasatosporales</taxon>
        <taxon>Streptomycetaceae</taxon>
        <taxon>Streptacidiphilus</taxon>
    </lineage>
</organism>
<feature type="signal peptide" evidence="3">
    <location>
        <begin position="1"/>
        <end position="28"/>
    </location>
</feature>
<dbReference type="PANTHER" id="PTHR43649">
    <property type="entry name" value="ARABINOSE-BINDING PROTEIN-RELATED"/>
    <property type="match status" value="1"/>
</dbReference>
<evidence type="ECO:0000313" key="4">
    <source>
        <dbReference type="EMBL" id="MFC1403637.1"/>
    </source>
</evidence>
<evidence type="ECO:0000256" key="1">
    <source>
        <dbReference type="SAM" id="Coils"/>
    </source>
</evidence>
<keyword evidence="1" id="KW-0175">Coiled coil</keyword>
<accession>A0ABV6UQ93</accession>
<gene>
    <name evidence="4" type="ORF">ACEZDJ_20315</name>
</gene>
<evidence type="ECO:0000313" key="5">
    <source>
        <dbReference type="Proteomes" id="UP001592528"/>
    </source>
</evidence>
<protein>
    <submittedName>
        <fullName evidence="4">Extracellular solute-binding protein</fullName>
    </submittedName>
</protein>
<feature type="region of interest" description="Disordered" evidence="2">
    <location>
        <begin position="32"/>
        <end position="66"/>
    </location>
</feature>
<dbReference type="InterPro" id="IPR006059">
    <property type="entry name" value="SBP"/>
</dbReference>
<dbReference type="PANTHER" id="PTHR43649:SF16">
    <property type="entry name" value="SUGAR-BINDING LIPOPROTEIN"/>
    <property type="match status" value="1"/>
</dbReference>
<dbReference type="EMBL" id="JBHEZZ010000011">
    <property type="protein sequence ID" value="MFC1403637.1"/>
    <property type="molecule type" value="Genomic_DNA"/>
</dbReference>
<comment type="caution">
    <text evidence="4">The sequence shown here is derived from an EMBL/GenBank/DDBJ whole genome shotgun (WGS) entry which is preliminary data.</text>
</comment>
<feature type="chain" id="PRO_5045455376" evidence="3">
    <location>
        <begin position="29"/>
        <end position="467"/>
    </location>
</feature>
<keyword evidence="5" id="KW-1185">Reference proteome</keyword>
<keyword evidence="3" id="KW-0732">Signal</keyword>
<dbReference type="PROSITE" id="PS51257">
    <property type="entry name" value="PROKAR_LIPOPROTEIN"/>
    <property type="match status" value="1"/>
</dbReference>
<feature type="coiled-coil region" evidence="1">
    <location>
        <begin position="439"/>
        <end position="466"/>
    </location>
</feature>
<name>A0ABV6UQ93_9ACTN</name>
<feature type="compositionally biased region" description="Low complexity" evidence="2">
    <location>
        <begin position="32"/>
        <end position="45"/>
    </location>
</feature>
<dbReference type="SUPFAM" id="SSF53850">
    <property type="entry name" value="Periplasmic binding protein-like II"/>
    <property type="match status" value="1"/>
</dbReference>
<dbReference type="Proteomes" id="UP001592528">
    <property type="component" value="Unassembled WGS sequence"/>
</dbReference>
<evidence type="ECO:0000256" key="2">
    <source>
        <dbReference type="SAM" id="MobiDB-lite"/>
    </source>
</evidence>